<evidence type="ECO:0000313" key="1">
    <source>
        <dbReference type="EMBL" id="MCP2331643.1"/>
    </source>
</evidence>
<comment type="caution">
    <text evidence="1">The sequence shown here is derived from an EMBL/GenBank/DDBJ whole genome shotgun (WGS) entry which is preliminary data.</text>
</comment>
<dbReference type="Proteomes" id="UP000791080">
    <property type="component" value="Unassembled WGS sequence"/>
</dbReference>
<name>A0ABT1JGN1_ACTCY</name>
<gene>
    <name evidence="1" type="ORF">G443_001913</name>
</gene>
<dbReference type="RefSeq" id="WP_016699722.1">
    <property type="nucleotide sequence ID" value="NZ_AUBJ02000001.1"/>
</dbReference>
<evidence type="ECO:0000313" key="2">
    <source>
        <dbReference type="Proteomes" id="UP000791080"/>
    </source>
</evidence>
<organism evidence="1 2">
    <name type="scientific">Actinoalloteichus caeruleus DSM 43889</name>
    <dbReference type="NCBI Taxonomy" id="1120930"/>
    <lineage>
        <taxon>Bacteria</taxon>
        <taxon>Bacillati</taxon>
        <taxon>Actinomycetota</taxon>
        <taxon>Actinomycetes</taxon>
        <taxon>Pseudonocardiales</taxon>
        <taxon>Pseudonocardiaceae</taxon>
        <taxon>Actinoalloteichus</taxon>
        <taxon>Actinoalloteichus cyanogriseus</taxon>
    </lineage>
</organism>
<accession>A0ABT1JGN1</accession>
<reference evidence="1 2" key="1">
    <citation type="submission" date="2022-06" db="EMBL/GenBank/DDBJ databases">
        <title>Genomic Encyclopedia of Type Strains, Phase I: the one thousand microbial genomes (KMG-I) project.</title>
        <authorList>
            <person name="Kyrpides N."/>
        </authorList>
    </citation>
    <scope>NUCLEOTIDE SEQUENCE [LARGE SCALE GENOMIC DNA]</scope>
    <source>
        <strain evidence="1 2">DSM 43889</strain>
    </source>
</reference>
<proteinExistence type="predicted"/>
<protein>
    <submittedName>
        <fullName evidence="1">Uncharacterized protein</fullName>
    </submittedName>
</protein>
<keyword evidence="2" id="KW-1185">Reference proteome</keyword>
<dbReference type="EMBL" id="AUBJ02000001">
    <property type="protein sequence ID" value="MCP2331643.1"/>
    <property type="molecule type" value="Genomic_DNA"/>
</dbReference>
<sequence length="142" mass="15642">MTTLDLSPAPAHIRHQWYHRVLGWDLDRQQCSTAQVELDEYRTVVIVRLASTTLGTIGVSRDTARAIAAAIRSRDTEHFAVLRQHGDSCLLALSPARHDDGVIVHLVGQRAPDWRIGFDSAAASSLAELLTAGAEIIRERLP</sequence>